<evidence type="ECO:0000259" key="1">
    <source>
        <dbReference type="PROSITE" id="PS51186"/>
    </source>
</evidence>
<name>L8PRY3_STRVR</name>
<dbReference type="RefSeq" id="WP_003995516.1">
    <property type="nucleotide sequence ID" value="NZ_AMLP01000009.1"/>
</dbReference>
<dbReference type="Proteomes" id="UP000011205">
    <property type="component" value="Unassembled WGS sequence"/>
</dbReference>
<evidence type="ECO:0000313" key="2">
    <source>
        <dbReference type="EMBL" id="ELS58839.1"/>
    </source>
</evidence>
<protein>
    <submittedName>
        <fullName evidence="2">Putative Acetyltransferase</fullName>
    </submittedName>
</protein>
<organism evidence="2 3">
    <name type="scientific">Streptomyces viridochromogenes Tue57</name>
    <dbReference type="NCBI Taxonomy" id="1160705"/>
    <lineage>
        <taxon>Bacteria</taxon>
        <taxon>Bacillati</taxon>
        <taxon>Actinomycetota</taxon>
        <taxon>Actinomycetes</taxon>
        <taxon>Kitasatosporales</taxon>
        <taxon>Streptomycetaceae</taxon>
        <taxon>Streptomyces</taxon>
    </lineage>
</organism>
<comment type="caution">
    <text evidence="2">The sequence shown here is derived from an EMBL/GenBank/DDBJ whole genome shotgun (WGS) entry which is preliminary data.</text>
</comment>
<keyword evidence="2" id="KW-0808">Transferase</keyword>
<reference evidence="2 3" key="1">
    <citation type="journal article" date="2013" name="Genome Announc.">
        <title>Draft Genome Sequence of Streptomyces viridochromogenes Strain Tu57, Producer of Avilamycin.</title>
        <authorList>
            <person name="Gruning B.A."/>
            <person name="Erxleben A."/>
            <person name="Hahnlein A."/>
            <person name="Gunther S."/>
        </authorList>
    </citation>
    <scope>NUCLEOTIDE SEQUENCE [LARGE SCALE GENOMIC DNA]</scope>
    <source>
        <strain evidence="2 3">Tue57</strain>
    </source>
</reference>
<gene>
    <name evidence="2" type="ORF">STVIR_0171</name>
</gene>
<sequence>MRPVDDSLRARIEQYYATVPLLFAGAEDFGSLRLFVRRMPGAPYYGGPGHAQPAEARASAVTAADIARVRARQRELGVPEAFEWLAEAAPTLRARIEAAGLPVLERPLMALDPHRRISPQPLPHGVTLRALTADDPALPAALALPRLAFAEEGAAAGAAGRAELSVVAGELTRDGTVETVRPTIRAGHKTLLAALAADGTPLAVGHYHPANGTTEIGGIGTLPLARRRGLAAAVTAALVAHARDHGVNTVFLAYAKEVVAHLYARLGFRPAGSTLLIADQPARS</sequence>
<dbReference type="Pfam" id="PF00583">
    <property type="entry name" value="Acetyltransf_1"/>
    <property type="match status" value="1"/>
</dbReference>
<dbReference type="GO" id="GO:0016747">
    <property type="term" value="F:acyltransferase activity, transferring groups other than amino-acyl groups"/>
    <property type="evidence" value="ECO:0007669"/>
    <property type="project" value="InterPro"/>
</dbReference>
<dbReference type="SUPFAM" id="SSF55729">
    <property type="entry name" value="Acyl-CoA N-acyltransferases (Nat)"/>
    <property type="match status" value="1"/>
</dbReference>
<dbReference type="EMBL" id="AMLP01000009">
    <property type="protein sequence ID" value="ELS58839.1"/>
    <property type="molecule type" value="Genomic_DNA"/>
</dbReference>
<dbReference type="Gene3D" id="3.40.630.30">
    <property type="match status" value="1"/>
</dbReference>
<feature type="domain" description="N-acetyltransferase" evidence="1">
    <location>
        <begin position="126"/>
        <end position="284"/>
    </location>
</feature>
<evidence type="ECO:0000313" key="3">
    <source>
        <dbReference type="Proteomes" id="UP000011205"/>
    </source>
</evidence>
<dbReference type="AlphaFoldDB" id="L8PRY3"/>
<dbReference type="InterPro" id="IPR016181">
    <property type="entry name" value="Acyl_CoA_acyltransferase"/>
</dbReference>
<proteinExistence type="predicted"/>
<dbReference type="PATRIC" id="fig|1160705.3.peg.168"/>
<accession>L8PRY3</accession>
<dbReference type="InterPro" id="IPR000182">
    <property type="entry name" value="GNAT_dom"/>
</dbReference>
<dbReference type="PROSITE" id="PS51186">
    <property type="entry name" value="GNAT"/>
    <property type="match status" value="1"/>
</dbReference>